<evidence type="ECO:0000256" key="5">
    <source>
        <dbReference type="ARBA" id="ARBA00022801"/>
    </source>
</evidence>
<comment type="subcellular location">
    <subcellularLocation>
        <location evidence="7">Cytoplasm</location>
    </subcellularLocation>
</comment>
<comment type="cofactor">
    <cofactor evidence="7">
        <name>Zn(2+)</name>
        <dbReference type="ChEBI" id="CHEBI:29105"/>
    </cofactor>
    <text evidence="7">Binds 1 zinc ion.</text>
</comment>
<keyword evidence="5 7" id="KW-0378">Hydrolase</keyword>
<organism evidence="8 9">
    <name type="scientific">Candidatus Desantisbacteria bacterium CG1_02_38_46</name>
    <dbReference type="NCBI Taxonomy" id="1817893"/>
    <lineage>
        <taxon>Bacteria</taxon>
        <taxon>Candidatus Desantisiibacteriota</taxon>
    </lineage>
</organism>
<comment type="similarity">
    <text evidence="1 7">Belongs to the endoribonuclease YbeY family.</text>
</comment>
<evidence type="ECO:0000256" key="4">
    <source>
        <dbReference type="ARBA" id="ARBA00022759"/>
    </source>
</evidence>
<dbReference type="Gene3D" id="3.40.390.30">
    <property type="entry name" value="Metalloproteases ('zincins'), catalytic domain"/>
    <property type="match status" value="1"/>
</dbReference>
<comment type="function">
    <text evidence="7">Single strand-specific metallo-endoribonuclease involved in late-stage 70S ribosome quality control and in maturation of the 3' terminus of the 16S rRNA.</text>
</comment>
<keyword evidence="2 7" id="KW-0540">Nuclease</keyword>
<sequence>MEINVSNYQKKIKISKKWVKKVAISVLKKTGIKGELSIILVDNKDIKKLNHKYRHKNRATDVLSFSQEKEEKVACPLFLLGDVVISVERAKSQAREYGHTFKDEMRILIRHGILHLLGYTHKQMGKNEGD</sequence>
<name>A0A1J4SD09_9BACT</name>
<dbReference type="PANTHER" id="PTHR46986:SF1">
    <property type="entry name" value="ENDORIBONUCLEASE YBEY, CHLOROPLASTIC"/>
    <property type="match status" value="1"/>
</dbReference>
<dbReference type="EMBL" id="MNUO01000117">
    <property type="protein sequence ID" value="OIN95990.1"/>
    <property type="molecule type" value="Genomic_DNA"/>
</dbReference>
<dbReference type="Proteomes" id="UP000182278">
    <property type="component" value="Unassembled WGS sequence"/>
</dbReference>
<feature type="binding site" evidence="7">
    <location>
        <position position="115"/>
    </location>
    <ligand>
        <name>Zn(2+)</name>
        <dbReference type="ChEBI" id="CHEBI:29105"/>
        <note>catalytic</note>
    </ligand>
</feature>
<feature type="binding site" evidence="7">
    <location>
        <position position="111"/>
    </location>
    <ligand>
        <name>Zn(2+)</name>
        <dbReference type="ChEBI" id="CHEBI:29105"/>
        <note>catalytic</note>
    </ligand>
</feature>
<dbReference type="Pfam" id="PF02130">
    <property type="entry name" value="YbeY"/>
    <property type="match status" value="1"/>
</dbReference>
<dbReference type="GO" id="GO:0008270">
    <property type="term" value="F:zinc ion binding"/>
    <property type="evidence" value="ECO:0007669"/>
    <property type="project" value="UniProtKB-UniRule"/>
</dbReference>
<dbReference type="InterPro" id="IPR020549">
    <property type="entry name" value="YbeY_CS"/>
</dbReference>
<dbReference type="EC" id="3.1.-.-" evidence="7"/>
<dbReference type="PROSITE" id="PS01306">
    <property type="entry name" value="UPF0054"/>
    <property type="match status" value="1"/>
</dbReference>
<dbReference type="GO" id="GO:0004222">
    <property type="term" value="F:metalloendopeptidase activity"/>
    <property type="evidence" value="ECO:0007669"/>
    <property type="project" value="InterPro"/>
</dbReference>
<dbReference type="InterPro" id="IPR023091">
    <property type="entry name" value="MetalPrtase_cat_dom_sf_prd"/>
</dbReference>
<accession>A0A1J4SD09</accession>
<feature type="binding site" evidence="7">
    <location>
        <position position="121"/>
    </location>
    <ligand>
        <name>Zn(2+)</name>
        <dbReference type="ChEBI" id="CHEBI:29105"/>
        <note>catalytic</note>
    </ligand>
</feature>
<dbReference type="AlphaFoldDB" id="A0A1J4SD09"/>
<evidence type="ECO:0000313" key="9">
    <source>
        <dbReference type="Proteomes" id="UP000182278"/>
    </source>
</evidence>
<dbReference type="GO" id="GO:0004521">
    <property type="term" value="F:RNA endonuclease activity"/>
    <property type="evidence" value="ECO:0007669"/>
    <property type="project" value="UniProtKB-UniRule"/>
</dbReference>
<dbReference type="SUPFAM" id="SSF55486">
    <property type="entry name" value="Metalloproteases ('zincins'), catalytic domain"/>
    <property type="match status" value="1"/>
</dbReference>
<protein>
    <recommendedName>
        <fullName evidence="7">Endoribonuclease YbeY</fullName>
        <ecNumber evidence="7">3.1.-.-</ecNumber>
    </recommendedName>
</protein>
<evidence type="ECO:0000313" key="8">
    <source>
        <dbReference type="EMBL" id="OIN95990.1"/>
    </source>
</evidence>
<comment type="caution">
    <text evidence="8">The sequence shown here is derived from an EMBL/GenBank/DDBJ whole genome shotgun (WGS) entry which is preliminary data.</text>
</comment>
<evidence type="ECO:0000256" key="1">
    <source>
        <dbReference type="ARBA" id="ARBA00010875"/>
    </source>
</evidence>
<dbReference type="InterPro" id="IPR002036">
    <property type="entry name" value="YbeY"/>
</dbReference>
<keyword evidence="7" id="KW-0698">rRNA processing</keyword>
<dbReference type="STRING" id="1817893.AUJ66_07670"/>
<dbReference type="GO" id="GO:0005737">
    <property type="term" value="C:cytoplasm"/>
    <property type="evidence" value="ECO:0007669"/>
    <property type="project" value="UniProtKB-SubCell"/>
</dbReference>
<evidence type="ECO:0000256" key="6">
    <source>
        <dbReference type="ARBA" id="ARBA00022833"/>
    </source>
</evidence>
<evidence type="ECO:0000256" key="2">
    <source>
        <dbReference type="ARBA" id="ARBA00022722"/>
    </source>
</evidence>
<reference evidence="8 9" key="1">
    <citation type="journal article" date="2016" name="Environ. Microbiol.">
        <title>Genomic resolution of a cold subsurface aquifer community provides metabolic insights for novel microbes adapted to high CO concentrations.</title>
        <authorList>
            <person name="Probst A.J."/>
            <person name="Castelle C.J."/>
            <person name="Singh A."/>
            <person name="Brown C.T."/>
            <person name="Anantharaman K."/>
            <person name="Sharon I."/>
            <person name="Hug L.A."/>
            <person name="Burstein D."/>
            <person name="Emerson J.B."/>
            <person name="Thomas B.C."/>
            <person name="Banfield J.F."/>
        </authorList>
    </citation>
    <scope>NUCLEOTIDE SEQUENCE [LARGE SCALE GENOMIC DNA]</scope>
    <source>
        <strain evidence="8">CG1_02_38_46</strain>
    </source>
</reference>
<proteinExistence type="inferred from homology"/>
<keyword evidence="7" id="KW-0963">Cytoplasm</keyword>
<gene>
    <name evidence="7" type="primary">ybeY</name>
    <name evidence="8" type="ORF">AUJ66_07670</name>
</gene>
<keyword evidence="6 7" id="KW-0862">Zinc</keyword>
<keyword evidence="7" id="KW-0690">Ribosome biogenesis</keyword>
<dbReference type="HAMAP" id="MF_00009">
    <property type="entry name" value="Endoribonucl_YbeY"/>
    <property type="match status" value="1"/>
</dbReference>
<keyword evidence="4 7" id="KW-0255">Endonuclease</keyword>
<dbReference type="PANTHER" id="PTHR46986">
    <property type="entry name" value="ENDORIBONUCLEASE YBEY, CHLOROPLASTIC"/>
    <property type="match status" value="1"/>
</dbReference>
<dbReference type="GO" id="GO:0006364">
    <property type="term" value="P:rRNA processing"/>
    <property type="evidence" value="ECO:0007669"/>
    <property type="project" value="UniProtKB-UniRule"/>
</dbReference>
<keyword evidence="3 7" id="KW-0479">Metal-binding</keyword>
<dbReference type="NCBIfam" id="TIGR00043">
    <property type="entry name" value="rRNA maturation RNase YbeY"/>
    <property type="match status" value="1"/>
</dbReference>
<evidence type="ECO:0000256" key="7">
    <source>
        <dbReference type="HAMAP-Rule" id="MF_00009"/>
    </source>
</evidence>
<evidence type="ECO:0000256" key="3">
    <source>
        <dbReference type="ARBA" id="ARBA00022723"/>
    </source>
</evidence>